<gene>
    <name evidence="1" type="ordered locus">RB12131</name>
</gene>
<proteinExistence type="predicted"/>
<name>Q7UJ51_RHOBA</name>
<dbReference type="AlphaFoldDB" id="Q7UJ51"/>
<dbReference type="STRING" id="243090.RB12131"/>
<dbReference type="HOGENOM" id="CLU_2603662_0_0_0"/>
<reference evidence="1 2" key="1">
    <citation type="journal article" date="2003" name="Proc. Natl. Acad. Sci. U.S.A.">
        <title>Complete genome sequence of the marine planctomycete Pirellula sp. strain 1.</title>
        <authorList>
            <person name="Gloeckner F.O."/>
            <person name="Kube M."/>
            <person name="Bauer M."/>
            <person name="Teeling H."/>
            <person name="Lombardot T."/>
            <person name="Ludwig W."/>
            <person name="Gade D."/>
            <person name="Beck A."/>
            <person name="Borzym K."/>
            <person name="Heitmann K."/>
            <person name="Rabus R."/>
            <person name="Schlesner H."/>
            <person name="Amann R."/>
            <person name="Reinhardt R."/>
        </authorList>
    </citation>
    <scope>NUCLEOTIDE SEQUENCE [LARGE SCALE GENOMIC DNA]</scope>
    <source>
        <strain evidence="2">DSM 10527 / NCIMB 13988 / SH1</strain>
    </source>
</reference>
<organism evidence="1 2">
    <name type="scientific">Rhodopirellula baltica (strain DSM 10527 / NCIMB 13988 / SH1)</name>
    <dbReference type="NCBI Taxonomy" id="243090"/>
    <lineage>
        <taxon>Bacteria</taxon>
        <taxon>Pseudomonadati</taxon>
        <taxon>Planctomycetota</taxon>
        <taxon>Planctomycetia</taxon>
        <taxon>Pirellulales</taxon>
        <taxon>Pirellulaceae</taxon>
        <taxon>Rhodopirellula</taxon>
    </lineage>
</organism>
<protein>
    <submittedName>
        <fullName evidence="1">Uncharacterized protein</fullName>
    </submittedName>
</protein>
<dbReference type="EnsemblBacteria" id="CAD77407">
    <property type="protein sequence ID" value="CAD77407"/>
    <property type="gene ID" value="RB12131"/>
</dbReference>
<keyword evidence="2" id="KW-1185">Reference proteome</keyword>
<dbReference type="PATRIC" id="fig|243090.15.peg.5861"/>
<dbReference type="InParanoid" id="Q7UJ51"/>
<dbReference type="KEGG" id="rba:RB12131"/>
<dbReference type="EMBL" id="BX294154">
    <property type="protein sequence ID" value="CAD77407.1"/>
    <property type="molecule type" value="Genomic_DNA"/>
</dbReference>
<sequence length="79" mass="9234">MQPRSGEICQPRVSTRGLEWQHECRQAAEWRQVVARCFRLPSLRDLGGAGGVKKPWVETQGYWLSSLRDWFCRIRSCLI</sequence>
<evidence type="ECO:0000313" key="2">
    <source>
        <dbReference type="Proteomes" id="UP000001025"/>
    </source>
</evidence>
<dbReference type="Proteomes" id="UP000001025">
    <property type="component" value="Chromosome"/>
</dbReference>
<dbReference type="OrthoDB" id="9944505at2"/>
<accession>Q7UJ51</accession>
<evidence type="ECO:0000313" key="1">
    <source>
        <dbReference type="EMBL" id="CAD77407.1"/>
    </source>
</evidence>